<dbReference type="InterPro" id="IPR016156">
    <property type="entry name" value="FAD/NAD-linked_Rdtase_dimer_sf"/>
</dbReference>
<dbReference type="Gene3D" id="3.30.390.30">
    <property type="match status" value="1"/>
</dbReference>
<organism evidence="6 7">
    <name type="scientific">Isoalcanivorax beigongshangi</name>
    <dbReference type="NCBI Taxonomy" id="3238810"/>
    <lineage>
        <taxon>Bacteria</taxon>
        <taxon>Pseudomonadati</taxon>
        <taxon>Pseudomonadota</taxon>
        <taxon>Gammaproteobacteria</taxon>
        <taxon>Oceanospirillales</taxon>
        <taxon>Alcanivoracaceae</taxon>
        <taxon>Isoalcanivorax</taxon>
    </lineage>
</organism>
<evidence type="ECO:0000313" key="7">
    <source>
        <dbReference type="Proteomes" id="UP001562065"/>
    </source>
</evidence>
<dbReference type="Gene3D" id="3.50.50.60">
    <property type="entry name" value="FAD/NAD(P)-binding domain"/>
    <property type="match status" value="2"/>
</dbReference>
<dbReference type="SUPFAM" id="SSF55424">
    <property type="entry name" value="FAD/NAD-linked reductases, dimerisation (C-terminal) domain"/>
    <property type="match status" value="1"/>
</dbReference>
<feature type="domain" description="Pyridine nucleotide-disulphide oxidoreductase dimerisation" evidence="4">
    <location>
        <begin position="337"/>
        <end position="439"/>
    </location>
</feature>
<dbReference type="PANTHER" id="PTHR43014">
    <property type="entry name" value="MERCURIC REDUCTASE"/>
    <property type="match status" value="1"/>
</dbReference>
<dbReference type="Pfam" id="PF02852">
    <property type="entry name" value="Pyr_redox_dim"/>
    <property type="match status" value="1"/>
</dbReference>
<evidence type="ECO:0000256" key="2">
    <source>
        <dbReference type="ARBA" id="ARBA00022630"/>
    </source>
</evidence>
<keyword evidence="7" id="KW-1185">Reference proteome</keyword>
<feature type="domain" description="FAD/NAD(P)-binding" evidence="5">
    <location>
        <begin position="4"/>
        <end position="313"/>
    </location>
</feature>
<evidence type="ECO:0000259" key="5">
    <source>
        <dbReference type="Pfam" id="PF07992"/>
    </source>
</evidence>
<dbReference type="NCBIfam" id="NF004939">
    <property type="entry name" value="PRK06292.1-1"/>
    <property type="match status" value="1"/>
</dbReference>
<dbReference type="Pfam" id="PF07992">
    <property type="entry name" value="Pyr_redox_2"/>
    <property type="match status" value="1"/>
</dbReference>
<dbReference type="RefSeq" id="WP_369454926.1">
    <property type="nucleotide sequence ID" value="NZ_JBGCUO010000001.1"/>
</dbReference>
<name>A0ABV4AI11_9GAMM</name>
<keyword evidence="6" id="KW-0560">Oxidoreductase</keyword>
<keyword evidence="2" id="KW-0285">Flavoprotein</keyword>
<keyword evidence="3" id="KW-0274">FAD</keyword>
<gene>
    <name evidence="6" type="ORF">AB5I84_05875</name>
</gene>
<evidence type="ECO:0000313" key="6">
    <source>
        <dbReference type="EMBL" id="MEY1661676.1"/>
    </source>
</evidence>
<dbReference type="GO" id="GO:0004148">
    <property type="term" value="F:dihydrolipoyl dehydrogenase (NADH) activity"/>
    <property type="evidence" value="ECO:0007669"/>
    <property type="project" value="UniProtKB-EC"/>
</dbReference>
<evidence type="ECO:0000256" key="3">
    <source>
        <dbReference type="ARBA" id="ARBA00022827"/>
    </source>
</evidence>
<dbReference type="InterPro" id="IPR036188">
    <property type="entry name" value="FAD/NAD-bd_sf"/>
</dbReference>
<dbReference type="SUPFAM" id="SSF51905">
    <property type="entry name" value="FAD/NAD(P)-binding domain"/>
    <property type="match status" value="1"/>
</dbReference>
<dbReference type="EMBL" id="JBGCUO010000001">
    <property type="protein sequence ID" value="MEY1661676.1"/>
    <property type="molecule type" value="Genomic_DNA"/>
</dbReference>
<dbReference type="Proteomes" id="UP001562065">
    <property type="component" value="Unassembled WGS sequence"/>
</dbReference>
<dbReference type="InterPro" id="IPR004099">
    <property type="entry name" value="Pyr_nucl-diS_OxRdtase_dimer"/>
</dbReference>
<dbReference type="PRINTS" id="PR00368">
    <property type="entry name" value="FADPNR"/>
</dbReference>
<reference evidence="6 7" key="1">
    <citation type="submission" date="2024-07" db="EMBL/GenBank/DDBJ databases">
        <authorList>
            <person name="Ren Q."/>
        </authorList>
    </citation>
    <scope>NUCLEOTIDE SEQUENCE [LARGE SCALE GENOMIC DNA]</scope>
    <source>
        <strain evidence="6 7">REN37</strain>
    </source>
</reference>
<dbReference type="PANTHER" id="PTHR43014:SF4">
    <property type="entry name" value="PYRIDINE NUCLEOTIDE-DISULFIDE OXIDOREDUCTASE RCLA-RELATED"/>
    <property type="match status" value="1"/>
</dbReference>
<comment type="cofactor">
    <cofactor evidence="1">
        <name>FAD</name>
        <dbReference type="ChEBI" id="CHEBI:57692"/>
    </cofactor>
</comment>
<protein>
    <submittedName>
        <fullName evidence="6">Dihydrolipoyl dehydrogenase</fullName>
        <ecNumber evidence="6">1.8.1.4</ecNumber>
    </submittedName>
</protein>
<sequence length="460" mass="49410">MRRFKLVVIGAGTAGLTALNEARRVTDDVLLINHGPYGTTCARVGCMPSKALLAVSHGLAQQRFLQQVGVQWQGMDVDVPAVMAHVRRLRDGFIAGPIRASAPAEHSIHGAPRFLDANTLEVNGERIHADATVIATGSSPVVPAPWREFGERVVTTDEFFELEHPGQRVAVIGLGAIGAELGQGLAQLGLQVEGFSRGSLVGGLTDAAISTVLADSLAEVMTVTLGHEVNVEAAGNGLRVRAGDREVEVDRALLALGRRPNLDGLGLDQLVTLDERGRPPLHPHTLQVAELPIYLAGDVAGLRPLMHEAADEGRIAAWHALHPEAAQRYQRRAPLGIVFTRPNAARVGLSRRELPEHGVIVAEQDFSRQARAGMEGFNRGRLHLYVAADSGELLGAEMAIAAGEHIAHLLAWCMQQRLTVGQMLHMPFYHPVVEEGLRSALQQAAKQLGERAPGPDLPQR</sequence>
<dbReference type="InterPro" id="IPR023753">
    <property type="entry name" value="FAD/NAD-binding_dom"/>
</dbReference>
<comment type="caution">
    <text evidence="6">The sequence shown here is derived from an EMBL/GenBank/DDBJ whole genome shotgun (WGS) entry which is preliminary data.</text>
</comment>
<proteinExistence type="predicted"/>
<dbReference type="PRINTS" id="PR00411">
    <property type="entry name" value="PNDRDTASEI"/>
</dbReference>
<evidence type="ECO:0000259" key="4">
    <source>
        <dbReference type="Pfam" id="PF02852"/>
    </source>
</evidence>
<evidence type="ECO:0000256" key="1">
    <source>
        <dbReference type="ARBA" id="ARBA00001974"/>
    </source>
</evidence>
<dbReference type="EC" id="1.8.1.4" evidence="6"/>
<accession>A0ABV4AI11</accession>